<dbReference type="AlphaFoldDB" id="A0A2I0T014"/>
<sequence>MMKTKSFLVMMKAEDLLVMMKAEDLLVTTVKTKDSLRTLLKAEDDDEDQGLFQGHCQRQRMMKTKGSPRTLLKTEDDEDQGLSEDTGEG</sequence>
<dbReference type="EMBL" id="KZ530813">
    <property type="protein sequence ID" value="PKU27138.1"/>
    <property type="molecule type" value="Genomic_DNA"/>
</dbReference>
<reference evidence="3" key="2">
    <citation type="submission" date="2017-12" db="EMBL/GenBank/DDBJ databases">
        <title>Genome sequence of the Bar-tailed Godwit (Limosa lapponica baueri).</title>
        <authorList>
            <person name="Lima N.C.B."/>
            <person name="Parody-Merino A.M."/>
            <person name="Battley P.F."/>
            <person name="Fidler A.E."/>
            <person name="Prosdocimi F."/>
        </authorList>
    </citation>
    <scope>NUCLEOTIDE SEQUENCE [LARGE SCALE GENOMIC DNA]</scope>
</reference>
<accession>A0A2I0T014</accession>
<feature type="compositionally biased region" description="Acidic residues" evidence="1">
    <location>
        <begin position="75"/>
        <end position="89"/>
    </location>
</feature>
<keyword evidence="3" id="KW-1185">Reference proteome</keyword>
<dbReference type="Proteomes" id="UP000233556">
    <property type="component" value="Unassembled WGS sequence"/>
</dbReference>
<feature type="region of interest" description="Disordered" evidence="1">
    <location>
        <begin position="52"/>
        <end position="89"/>
    </location>
</feature>
<reference evidence="3" key="1">
    <citation type="submission" date="2017-11" db="EMBL/GenBank/DDBJ databases">
        <authorList>
            <person name="Lima N.C."/>
            <person name="Parody-Merino A.M."/>
            <person name="Battley P.F."/>
            <person name="Fidler A.E."/>
            <person name="Prosdocimi F."/>
        </authorList>
    </citation>
    <scope>NUCLEOTIDE SEQUENCE [LARGE SCALE GENOMIC DNA]</scope>
</reference>
<evidence type="ECO:0000313" key="2">
    <source>
        <dbReference type="EMBL" id="PKU27138.1"/>
    </source>
</evidence>
<evidence type="ECO:0000313" key="3">
    <source>
        <dbReference type="Proteomes" id="UP000233556"/>
    </source>
</evidence>
<name>A0A2I0T014_LIMLA</name>
<organism evidence="2 3">
    <name type="scientific">Limosa lapponica baueri</name>
    <dbReference type="NCBI Taxonomy" id="1758121"/>
    <lineage>
        <taxon>Eukaryota</taxon>
        <taxon>Metazoa</taxon>
        <taxon>Chordata</taxon>
        <taxon>Craniata</taxon>
        <taxon>Vertebrata</taxon>
        <taxon>Euteleostomi</taxon>
        <taxon>Archelosauria</taxon>
        <taxon>Archosauria</taxon>
        <taxon>Dinosauria</taxon>
        <taxon>Saurischia</taxon>
        <taxon>Theropoda</taxon>
        <taxon>Coelurosauria</taxon>
        <taxon>Aves</taxon>
        <taxon>Neognathae</taxon>
        <taxon>Neoaves</taxon>
        <taxon>Charadriiformes</taxon>
        <taxon>Scolopacidae</taxon>
        <taxon>Limosa</taxon>
    </lineage>
</organism>
<protein>
    <submittedName>
        <fullName evidence="2">Uncharacterized protein</fullName>
    </submittedName>
</protein>
<evidence type="ECO:0000256" key="1">
    <source>
        <dbReference type="SAM" id="MobiDB-lite"/>
    </source>
</evidence>
<proteinExistence type="predicted"/>
<gene>
    <name evidence="2" type="ORF">llap_22557</name>
</gene>